<dbReference type="PANTHER" id="PTHR11017">
    <property type="entry name" value="LEUCINE-RICH REPEAT-CONTAINING PROTEIN"/>
    <property type="match status" value="1"/>
</dbReference>
<protein>
    <submittedName>
        <fullName evidence="2">NBS-LRR resistance-like protein RGC327</fullName>
    </submittedName>
</protein>
<dbReference type="InterPro" id="IPR027417">
    <property type="entry name" value="P-loop_NTPase"/>
</dbReference>
<dbReference type="GO" id="GO:0006952">
    <property type="term" value="P:defense response"/>
    <property type="evidence" value="ECO:0007669"/>
    <property type="project" value="InterPro"/>
</dbReference>
<dbReference type="SUPFAM" id="SSF52540">
    <property type="entry name" value="P-loop containing nucleoside triphosphate hydrolases"/>
    <property type="match status" value="1"/>
</dbReference>
<name>A5JQW9_HELAN</name>
<evidence type="ECO:0000313" key="2">
    <source>
        <dbReference type="EMBL" id="ABQ57642.1"/>
    </source>
</evidence>
<dbReference type="PRINTS" id="PR00364">
    <property type="entry name" value="DISEASERSIST"/>
</dbReference>
<feature type="non-terminal residue" evidence="2">
    <location>
        <position position="169"/>
    </location>
</feature>
<proteinExistence type="predicted"/>
<feature type="non-terminal residue" evidence="2">
    <location>
        <position position="1"/>
    </location>
</feature>
<evidence type="ECO:0000259" key="1">
    <source>
        <dbReference type="Pfam" id="PF00931"/>
    </source>
</evidence>
<dbReference type="AlphaFoldDB" id="A5JQW9"/>
<dbReference type="GO" id="GO:0043531">
    <property type="term" value="F:ADP binding"/>
    <property type="evidence" value="ECO:0007669"/>
    <property type="project" value="InterPro"/>
</dbReference>
<dbReference type="Gene3D" id="3.40.50.300">
    <property type="entry name" value="P-loop containing nucleotide triphosphate hydrolases"/>
    <property type="match status" value="1"/>
</dbReference>
<sequence length="169" mass="19137">GGVGKTTLATSVYMGISRHFQGQCIVENVREKTSKYGLNRLQEDILSSLLKKEVKVHSVVEGKHMMKSMLSRRKVLVVLDDVDKLDQLEALVGKHNWFGSGSRIIITTRDVHVLRAHKINHTYHVMLLPDDEAIQLSKRYAYNEEEPVEDYEIHSLRVVSYAGGLPLAL</sequence>
<dbReference type="Pfam" id="PF00931">
    <property type="entry name" value="NB-ARC"/>
    <property type="match status" value="1"/>
</dbReference>
<dbReference type="EMBL" id="EF559508">
    <property type="protein sequence ID" value="ABQ57642.1"/>
    <property type="molecule type" value="Genomic_DNA"/>
</dbReference>
<accession>A5JQW9</accession>
<organism evidence="2">
    <name type="scientific">Helianthus annuus</name>
    <name type="common">Common sunflower</name>
    <dbReference type="NCBI Taxonomy" id="4232"/>
    <lineage>
        <taxon>Eukaryota</taxon>
        <taxon>Viridiplantae</taxon>
        <taxon>Streptophyta</taxon>
        <taxon>Embryophyta</taxon>
        <taxon>Tracheophyta</taxon>
        <taxon>Spermatophyta</taxon>
        <taxon>Magnoliopsida</taxon>
        <taxon>eudicotyledons</taxon>
        <taxon>Gunneridae</taxon>
        <taxon>Pentapetalae</taxon>
        <taxon>asterids</taxon>
        <taxon>campanulids</taxon>
        <taxon>Asterales</taxon>
        <taxon>Asteraceae</taxon>
        <taxon>Asteroideae</taxon>
        <taxon>Heliantheae alliance</taxon>
        <taxon>Heliantheae</taxon>
        <taxon>Helianthus</taxon>
    </lineage>
</organism>
<reference evidence="2" key="1">
    <citation type="submission" date="2007-04" db="EMBL/GenBank/DDBJ databases">
        <authorList>
            <person name="Radwan O.E."/>
            <person name="Gandhi S."/>
            <person name="Heesacker A.F."/>
            <person name="Whitaker B."/>
            <person name="Plocik A.M."/>
            <person name="Kesseli R.V."/>
            <person name="Michelmore R.W."/>
            <person name="Knapp S.J."/>
        </authorList>
    </citation>
    <scope>NUCLEOTIDE SEQUENCE</scope>
</reference>
<reference evidence="2" key="2">
    <citation type="journal article" date="2008" name="Mol. Genet. Genomics">
        <title>Genetic diversity and genomic distribution of homologs encoding NBS-LRR disease resistance proteins in sunflower.</title>
        <authorList>
            <person name="Radwan O."/>
            <person name="Gandhi S."/>
            <person name="Heesacker A."/>
            <person name="Whitaker B."/>
            <person name="Taylor C."/>
            <person name="Plocik A."/>
            <person name="Kesseli R."/>
            <person name="Kozik A."/>
            <person name="Michelmore R.W."/>
            <person name="Knapp S.J."/>
        </authorList>
    </citation>
    <scope>NUCLEOTIDE SEQUENCE</scope>
</reference>
<dbReference type="InterPro" id="IPR002182">
    <property type="entry name" value="NB-ARC"/>
</dbReference>
<dbReference type="InterPro" id="IPR044974">
    <property type="entry name" value="Disease_R_plants"/>
</dbReference>
<feature type="domain" description="NB-ARC" evidence="1">
    <location>
        <begin position="1"/>
        <end position="144"/>
    </location>
</feature>
<dbReference type="PANTHER" id="PTHR11017:SF340">
    <property type="entry name" value="NB-ARC-RELATED"/>
    <property type="match status" value="1"/>
</dbReference>